<evidence type="ECO:0000313" key="2">
    <source>
        <dbReference type="EMBL" id="WAS93218.1"/>
    </source>
</evidence>
<feature type="region of interest" description="Disordered" evidence="1">
    <location>
        <begin position="20"/>
        <end position="67"/>
    </location>
</feature>
<organism evidence="2 3">
    <name type="scientific">Nannocystis punicea</name>
    <dbReference type="NCBI Taxonomy" id="2995304"/>
    <lineage>
        <taxon>Bacteria</taxon>
        <taxon>Pseudomonadati</taxon>
        <taxon>Myxococcota</taxon>
        <taxon>Polyangia</taxon>
        <taxon>Nannocystales</taxon>
        <taxon>Nannocystaceae</taxon>
        <taxon>Nannocystis</taxon>
    </lineage>
</organism>
<gene>
    <name evidence="2" type="ORF">O0S08_44215</name>
</gene>
<evidence type="ECO:0000256" key="1">
    <source>
        <dbReference type="SAM" id="MobiDB-lite"/>
    </source>
</evidence>
<accession>A0ABY7H1W2</accession>
<dbReference type="EMBL" id="CP114040">
    <property type="protein sequence ID" value="WAS93218.1"/>
    <property type="molecule type" value="Genomic_DNA"/>
</dbReference>
<keyword evidence="3" id="KW-1185">Reference proteome</keyword>
<protein>
    <recommendedName>
        <fullName evidence="4">Secreted protein</fullName>
    </recommendedName>
</protein>
<reference evidence="2" key="1">
    <citation type="submission" date="2022-11" db="EMBL/GenBank/DDBJ databases">
        <title>Minimal conservation of predation-associated metabolite biosynthetic gene clusters underscores biosynthetic potential of Myxococcota including descriptions for ten novel species: Archangium lansinium sp. nov., Myxococcus landrumus sp. nov., Nannocystis bai.</title>
        <authorList>
            <person name="Ahearne A."/>
            <person name="Stevens C."/>
            <person name="Dowd S."/>
        </authorList>
    </citation>
    <scope>NUCLEOTIDE SEQUENCE</scope>
    <source>
        <strain evidence="2">Fl3</strain>
    </source>
</reference>
<feature type="compositionally biased region" description="Low complexity" evidence="1">
    <location>
        <begin position="28"/>
        <end position="44"/>
    </location>
</feature>
<dbReference type="Proteomes" id="UP001164459">
    <property type="component" value="Chromosome"/>
</dbReference>
<evidence type="ECO:0000313" key="3">
    <source>
        <dbReference type="Proteomes" id="UP001164459"/>
    </source>
</evidence>
<proteinExistence type="predicted"/>
<evidence type="ECO:0008006" key="4">
    <source>
        <dbReference type="Google" id="ProtNLM"/>
    </source>
</evidence>
<sequence>MHGLFRVVACLALTACVDRTSPEDDSDSGGSAAPPASTTAMPDDSATGGPTEDSTAGSTGDDVPGAHDGACKPVEGNTCPTGHTCCSDDPATIQGLLPNYFKDGVIDDEVGTPLFSDDNNDLSYWGYCIETGGFPSPLSNGCPVPCNPTWTVERRLQICGGSQCCPFTAVDPAKDCIQDPQSGRWRTVRGADISAKLTGWGTAHATNQDPFADSCKLFAGADQNALLDCISQLGVADQRGYCFTGECPCVEDVCDQKNPDYVPRCD</sequence>
<dbReference type="RefSeq" id="WP_269035544.1">
    <property type="nucleotide sequence ID" value="NZ_CP114040.1"/>
</dbReference>
<name>A0ABY7H1W2_9BACT</name>